<dbReference type="InterPro" id="IPR058593">
    <property type="entry name" value="ARB_07466-like_C"/>
</dbReference>
<sequence length="189" mass="20911">MSPHRLVPVVVATVLTVTLSSWRADASAIEDYATYEPAQHCASGAKPGTEVLAAWVVAKFGGGLGGIWRPCSGSTSEHHEGRAFDWTLDATKRSDRRRAARLRARLFATDGGGNTHALARRMGVMYIIWNDHMWSAWDGFAKDDYLSSSCRRVSRCSPTLRHRDHLHISLTRAGGRGETSWYDGRMPTP</sequence>
<accession>A0A930VMT1</accession>
<dbReference type="EMBL" id="JADKPO010000007">
    <property type="protein sequence ID" value="MBF4767526.1"/>
    <property type="molecule type" value="Genomic_DNA"/>
</dbReference>
<dbReference type="Proteomes" id="UP000660668">
    <property type="component" value="Unassembled WGS sequence"/>
</dbReference>
<name>A0A930VMT1_9ACTN</name>
<gene>
    <name evidence="2" type="ORF">ISU10_07075</name>
</gene>
<dbReference type="AlphaFoldDB" id="A0A930VMT1"/>
<organism evidence="2 3">
    <name type="scientific">Nocardioides agariphilus</name>
    <dbReference type="NCBI Taxonomy" id="433664"/>
    <lineage>
        <taxon>Bacteria</taxon>
        <taxon>Bacillati</taxon>
        <taxon>Actinomycetota</taxon>
        <taxon>Actinomycetes</taxon>
        <taxon>Propionibacteriales</taxon>
        <taxon>Nocardioidaceae</taxon>
        <taxon>Nocardioides</taxon>
    </lineage>
</organism>
<evidence type="ECO:0000313" key="2">
    <source>
        <dbReference type="EMBL" id="MBF4767526.1"/>
    </source>
</evidence>
<keyword evidence="3" id="KW-1185">Reference proteome</keyword>
<evidence type="ECO:0000313" key="3">
    <source>
        <dbReference type="Proteomes" id="UP000660668"/>
    </source>
</evidence>
<evidence type="ECO:0000259" key="1">
    <source>
        <dbReference type="Pfam" id="PF26571"/>
    </source>
</evidence>
<proteinExistence type="predicted"/>
<dbReference type="Pfam" id="PF26571">
    <property type="entry name" value="VldE"/>
    <property type="match status" value="1"/>
</dbReference>
<comment type="caution">
    <text evidence="2">The sequence shown here is derived from an EMBL/GenBank/DDBJ whole genome shotgun (WGS) entry which is preliminary data.</text>
</comment>
<reference evidence="2" key="1">
    <citation type="submission" date="2020-11" db="EMBL/GenBank/DDBJ databases">
        <title>Nocardioides cynanchi sp. nov., isolated from soil of rhizosphere of Cynanchum wilfordii.</title>
        <authorList>
            <person name="Lee J.-S."/>
            <person name="Suh M.K."/>
            <person name="Kim J.-S."/>
        </authorList>
    </citation>
    <scope>NUCLEOTIDE SEQUENCE</scope>
    <source>
        <strain evidence="2">KCTC 19276</strain>
    </source>
</reference>
<protein>
    <recommendedName>
        <fullName evidence="1">ARB-07466-like C-terminal domain-containing protein</fullName>
    </recommendedName>
</protein>
<dbReference type="RefSeq" id="WP_194695672.1">
    <property type="nucleotide sequence ID" value="NZ_JADKPO010000007.1"/>
</dbReference>
<feature type="domain" description="ARB-07466-like C-terminal" evidence="1">
    <location>
        <begin position="42"/>
        <end position="138"/>
    </location>
</feature>